<keyword evidence="6" id="KW-1185">Reference proteome</keyword>
<feature type="compositionally biased region" description="Basic and acidic residues" evidence="3">
    <location>
        <begin position="683"/>
        <end position="704"/>
    </location>
</feature>
<evidence type="ECO:0000256" key="1">
    <source>
        <dbReference type="ARBA" id="ARBA00022670"/>
    </source>
</evidence>
<dbReference type="InterPro" id="IPR051201">
    <property type="entry name" value="Chloro_Bact_Ser_Proteases"/>
</dbReference>
<dbReference type="EMBL" id="FONY01000001">
    <property type="protein sequence ID" value="SFE41726.1"/>
    <property type="molecule type" value="Genomic_DNA"/>
</dbReference>
<reference evidence="6" key="1">
    <citation type="submission" date="2016-10" db="EMBL/GenBank/DDBJ databases">
        <authorList>
            <person name="Varghese N."/>
            <person name="Submissions S."/>
        </authorList>
    </citation>
    <scope>NUCLEOTIDE SEQUENCE [LARGE SCALE GENOMIC DNA]</scope>
    <source>
        <strain>GEY</strain>
        <strain evidence="6">DSM 9560</strain>
    </source>
</reference>
<dbReference type="OrthoDB" id="9766361at2"/>
<dbReference type="Proteomes" id="UP000199513">
    <property type="component" value="Unassembled WGS sequence"/>
</dbReference>
<dbReference type="SUPFAM" id="SSF50494">
    <property type="entry name" value="Trypsin-like serine proteases"/>
    <property type="match status" value="1"/>
</dbReference>
<dbReference type="Pfam" id="PF13365">
    <property type="entry name" value="Trypsin_2"/>
    <property type="match status" value="1"/>
</dbReference>
<dbReference type="PANTHER" id="PTHR43343:SF3">
    <property type="entry name" value="PROTEASE DO-LIKE 8, CHLOROPLASTIC"/>
    <property type="match status" value="1"/>
</dbReference>
<dbReference type="Gene3D" id="2.40.10.120">
    <property type="match status" value="1"/>
</dbReference>
<dbReference type="Gene3D" id="2.60.120.560">
    <property type="entry name" value="Exo-inulinase, domain 1"/>
    <property type="match status" value="1"/>
</dbReference>
<accession>A0A1I2ACU8</accession>
<dbReference type="InterPro" id="IPR001940">
    <property type="entry name" value="Peptidase_S1C"/>
</dbReference>
<evidence type="ECO:0000259" key="4">
    <source>
        <dbReference type="Pfam" id="PF14730"/>
    </source>
</evidence>
<gene>
    <name evidence="5" type="ORF">SAMN04488541_1001119</name>
</gene>
<name>A0A1I2ACU8_9BACT</name>
<dbReference type="PANTHER" id="PTHR43343">
    <property type="entry name" value="PEPTIDASE S12"/>
    <property type="match status" value="1"/>
</dbReference>
<dbReference type="GO" id="GO:0004252">
    <property type="term" value="F:serine-type endopeptidase activity"/>
    <property type="evidence" value="ECO:0007669"/>
    <property type="project" value="InterPro"/>
</dbReference>
<feature type="region of interest" description="Disordered" evidence="3">
    <location>
        <begin position="75"/>
        <end position="110"/>
    </location>
</feature>
<dbReference type="PRINTS" id="PR00834">
    <property type="entry name" value="PROTEASES2C"/>
</dbReference>
<dbReference type="Gene3D" id="2.20.110.10">
    <property type="entry name" value="Histone H3 K4-specific methyltransferase SET7/9 N-terminal domain"/>
    <property type="match status" value="1"/>
</dbReference>
<evidence type="ECO:0000256" key="2">
    <source>
        <dbReference type="ARBA" id="ARBA00022801"/>
    </source>
</evidence>
<dbReference type="GO" id="GO:0006508">
    <property type="term" value="P:proteolysis"/>
    <property type="evidence" value="ECO:0007669"/>
    <property type="project" value="UniProtKB-KW"/>
</dbReference>
<feature type="compositionally biased region" description="Basic and acidic residues" evidence="3">
    <location>
        <begin position="75"/>
        <end position="97"/>
    </location>
</feature>
<dbReference type="RefSeq" id="WP_091538309.1">
    <property type="nucleotide sequence ID" value="NZ_FONY01000001.1"/>
</dbReference>
<evidence type="ECO:0000313" key="6">
    <source>
        <dbReference type="Proteomes" id="UP000199513"/>
    </source>
</evidence>
<sequence length="899" mass="102811">MKPLICFLYAFLSIYGVFSQDKIYKKNGNVVKVNITLIDENRRVISYTNHGERTPINMMSFEEFEKIVYEKPNKKPYKPTEKKAEVKDYDHQKDTDSPNKTLNFNKEKDERKVKTTSSEVRKVREYFDMDWNRLKDKKGAAYYREIGYSKEGQPEGVVKDYQINGELQWEGRFTKVDSLDDKLNILDGKCTWYYPNGRKQKEVDYKEGVYDGEYKEYYDTGKLRYEAVFKNNILMDKRYVEYDEYGKGELIAEEAFTDNKNNWAIGTVAEGSSQILNDLEETGYLIKTNSKASVITRWANFPLESQEVNYTVEARIKSKEIKGSSEVGLIFGLRNPDNYYMFLLNISSDEYAIVRRYEGINANISSWRKLPKKGIINDREGEENVIKIFKLKESTFFFINGLQVKMIEESLPLYGNNFGFYVSGKGTEIIAKYLKVKQPYFKPQEEKKKESKPIVKGTTLAGNWEGNGSGIIISKQGHITTNYHVIEGAEEMEVDLLQPDGSRKSYKVKLIETDKTHDLAILQIDDPKFKPFQNIPYTLKAQPMDAGEDVFAMGYPLADMMGKAVKTTNGTISSISGYKDDKTTYQISAPIQPGNSGGPLFDKEGNLVGITNAGIPSADNVGYAIKIKYVRDLIEELPSTFDLPNGKNALNKPLKDQIKILQPFVAIIKTKGRALGEEEEETDERKPKNNDNRAKAKGEKEEDTSIKKARVKEYFKINDAVPLDRETGKVSFVGVVEMQSITKNALFLRGKECFLKLYGTMKGILEIEDKEEGKLVGTTFEPFNVNPSTGAIISGVVLDLLSGGTAATDYLKDNAKYKIWYTLKIDVKENKYRYEISDIYYTDSNKKRYYPEQIITNKHLYNEKGKLNNKNVQVKQATIETINVIAHVINSYMTKTNDW</sequence>
<organism evidence="5 6">
    <name type="scientific">Thermoflexibacter ruber</name>
    <dbReference type="NCBI Taxonomy" id="1003"/>
    <lineage>
        <taxon>Bacteria</taxon>
        <taxon>Pseudomonadati</taxon>
        <taxon>Bacteroidota</taxon>
        <taxon>Cytophagia</taxon>
        <taxon>Cytophagales</taxon>
        <taxon>Thermoflexibacteraceae</taxon>
        <taxon>Thermoflexibacter</taxon>
    </lineage>
</organism>
<dbReference type="InterPro" id="IPR027823">
    <property type="entry name" value="DUF4468"/>
</dbReference>
<feature type="domain" description="DUF4468" evidence="4">
    <location>
        <begin position="734"/>
        <end position="841"/>
    </location>
</feature>
<evidence type="ECO:0000313" key="5">
    <source>
        <dbReference type="EMBL" id="SFE41726.1"/>
    </source>
</evidence>
<proteinExistence type="predicted"/>
<dbReference type="STRING" id="1003.SAMN04488541_1001119"/>
<feature type="region of interest" description="Disordered" evidence="3">
    <location>
        <begin position="675"/>
        <end position="704"/>
    </location>
</feature>
<dbReference type="Pfam" id="PF14730">
    <property type="entry name" value="DUF4468"/>
    <property type="match status" value="1"/>
</dbReference>
<dbReference type="AlphaFoldDB" id="A0A1I2ACU8"/>
<keyword evidence="2" id="KW-0378">Hydrolase</keyword>
<keyword evidence="1" id="KW-0645">Protease</keyword>
<dbReference type="Gene3D" id="3.30.530.80">
    <property type="match status" value="2"/>
</dbReference>
<evidence type="ECO:0000256" key="3">
    <source>
        <dbReference type="SAM" id="MobiDB-lite"/>
    </source>
</evidence>
<dbReference type="SUPFAM" id="SSF82185">
    <property type="entry name" value="Histone H3 K4-specific methyltransferase SET7/9 N-terminal domain"/>
    <property type="match status" value="1"/>
</dbReference>
<protein>
    <recommendedName>
        <fullName evidence="4">DUF4468 domain-containing protein</fullName>
    </recommendedName>
</protein>
<dbReference type="InterPro" id="IPR009003">
    <property type="entry name" value="Peptidase_S1_PA"/>
</dbReference>